<name>A0A9D1L5F9_9ACTN</name>
<evidence type="ECO:0000313" key="12">
    <source>
        <dbReference type="Proteomes" id="UP000824078"/>
    </source>
</evidence>
<dbReference type="Pfam" id="PF00085">
    <property type="entry name" value="Thioredoxin"/>
    <property type="match status" value="1"/>
</dbReference>
<dbReference type="InterPro" id="IPR036249">
    <property type="entry name" value="Thioredoxin-like_sf"/>
</dbReference>
<proteinExistence type="inferred from homology"/>
<evidence type="ECO:0000313" key="11">
    <source>
        <dbReference type="EMBL" id="HIU23978.1"/>
    </source>
</evidence>
<evidence type="ECO:0000256" key="5">
    <source>
        <dbReference type="ARBA" id="ARBA00023284"/>
    </source>
</evidence>
<dbReference type="GO" id="GO:0005829">
    <property type="term" value="C:cytosol"/>
    <property type="evidence" value="ECO:0007669"/>
    <property type="project" value="TreeGrafter"/>
</dbReference>
<organism evidence="11 12">
    <name type="scientific">Candidatus Coprovicinus avistercoris</name>
    <dbReference type="NCBI Taxonomy" id="2840754"/>
    <lineage>
        <taxon>Bacteria</taxon>
        <taxon>Bacillati</taxon>
        <taxon>Actinomycetota</taxon>
        <taxon>Coriobacteriia</taxon>
        <taxon>Coriobacteriales</taxon>
        <taxon>Coriobacteriaceae</taxon>
        <taxon>Coriobacteriaceae incertae sedis</taxon>
        <taxon>Candidatus Coprovicinus</taxon>
    </lineage>
</organism>
<dbReference type="PRINTS" id="PR00421">
    <property type="entry name" value="THIOREDOXIN"/>
</dbReference>
<feature type="disulfide bond" description="Redox-active" evidence="9">
    <location>
        <begin position="31"/>
        <end position="34"/>
    </location>
</feature>
<evidence type="ECO:0000256" key="4">
    <source>
        <dbReference type="ARBA" id="ARBA00023157"/>
    </source>
</evidence>
<evidence type="ECO:0000256" key="1">
    <source>
        <dbReference type="ARBA" id="ARBA00008987"/>
    </source>
</evidence>
<dbReference type="EMBL" id="DVMQ01000012">
    <property type="protein sequence ID" value="HIU23978.1"/>
    <property type="molecule type" value="Genomic_DNA"/>
</dbReference>
<evidence type="ECO:0000259" key="10">
    <source>
        <dbReference type="PROSITE" id="PS51352"/>
    </source>
</evidence>
<dbReference type="GO" id="GO:0045454">
    <property type="term" value="P:cell redox homeostasis"/>
    <property type="evidence" value="ECO:0007669"/>
    <property type="project" value="TreeGrafter"/>
</dbReference>
<feature type="active site" description="Nucleophile" evidence="8">
    <location>
        <position position="34"/>
    </location>
</feature>
<reference evidence="11" key="1">
    <citation type="submission" date="2020-10" db="EMBL/GenBank/DDBJ databases">
        <authorList>
            <person name="Gilroy R."/>
        </authorList>
    </citation>
    <scope>NUCLEOTIDE SEQUENCE</scope>
    <source>
        <strain evidence="11">ChiHjej12B11-29160</strain>
    </source>
</reference>
<dbReference type="Gene3D" id="3.40.30.10">
    <property type="entry name" value="Glutaredoxin"/>
    <property type="match status" value="1"/>
</dbReference>
<evidence type="ECO:0000256" key="8">
    <source>
        <dbReference type="PIRSR" id="PIRSR000077-1"/>
    </source>
</evidence>
<comment type="caution">
    <text evidence="11">The sequence shown here is derived from an EMBL/GenBank/DDBJ whole genome shotgun (WGS) entry which is preliminary data.</text>
</comment>
<keyword evidence="3" id="KW-0249">Electron transport</keyword>
<dbReference type="PANTHER" id="PTHR45663:SF11">
    <property type="entry name" value="GEO12009P1"/>
    <property type="match status" value="1"/>
</dbReference>
<reference evidence="11" key="2">
    <citation type="journal article" date="2021" name="PeerJ">
        <title>Extensive microbial diversity within the chicken gut microbiome revealed by metagenomics and culture.</title>
        <authorList>
            <person name="Gilroy R."/>
            <person name="Ravi A."/>
            <person name="Getino M."/>
            <person name="Pursley I."/>
            <person name="Horton D.L."/>
            <person name="Alikhan N.F."/>
            <person name="Baker D."/>
            <person name="Gharbi K."/>
            <person name="Hall N."/>
            <person name="Watson M."/>
            <person name="Adriaenssens E.M."/>
            <person name="Foster-Nyarko E."/>
            <person name="Jarju S."/>
            <person name="Secka A."/>
            <person name="Antonio M."/>
            <person name="Oren A."/>
            <person name="Chaudhuri R.R."/>
            <person name="La Ragione R."/>
            <person name="Hildebrand F."/>
            <person name="Pallen M.J."/>
        </authorList>
    </citation>
    <scope>NUCLEOTIDE SEQUENCE</scope>
    <source>
        <strain evidence="11">ChiHjej12B11-29160</strain>
    </source>
</reference>
<dbReference type="PANTHER" id="PTHR45663">
    <property type="entry name" value="GEO12009P1"/>
    <property type="match status" value="1"/>
</dbReference>
<dbReference type="AlphaFoldDB" id="A0A9D1L5F9"/>
<dbReference type="PROSITE" id="PS51352">
    <property type="entry name" value="THIOREDOXIN_2"/>
    <property type="match status" value="1"/>
</dbReference>
<dbReference type="GO" id="GO:0015035">
    <property type="term" value="F:protein-disulfide reductase activity"/>
    <property type="evidence" value="ECO:0007669"/>
    <property type="project" value="UniProtKB-UniRule"/>
</dbReference>
<feature type="domain" description="Thioredoxin" evidence="10">
    <location>
        <begin position="1"/>
        <end position="106"/>
    </location>
</feature>
<comment type="similarity">
    <text evidence="1 7">Belongs to the thioredoxin family.</text>
</comment>
<protein>
    <recommendedName>
        <fullName evidence="6 7">Thioredoxin</fullName>
    </recommendedName>
</protein>
<keyword evidence="2" id="KW-0813">Transport</keyword>
<feature type="active site" description="Nucleophile" evidence="8">
    <location>
        <position position="31"/>
    </location>
</feature>
<evidence type="ECO:0000256" key="2">
    <source>
        <dbReference type="ARBA" id="ARBA00022448"/>
    </source>
</evidence>
<dbReference type="PROSITE" id="PS00194">
    <property type="entry name" value="THIOREDOXIN_1"/>
    <property type="match status" value="1"/>
</dbReference>
<dbReference type="NCBIfam" id="TIGR01068">
    <property type="entry name" value="thioredoxin"/>
    <property type="match status" value="1"/>
</dbReference>
<dbReference type="SUPFAM" id="SSF52833">
    <property type="entry name" value="Thioredoxin-like"/>
    <property type="match status" value="1"/>
</dbReference>
<keyword evidence="5 9" id="KW-0676">Redox-active center</keyword>
<dbReference type="InterPro" id="IPR013766">
    <property type="entry name" value="Thioredoxin_domain"/>
</dbReference>
<evidence type="ECO:0000256" key="7">
    <source>
        <dbReference type="PIRNR" id="PIRNR000077"/>
    </source>
</evidence>
<sequence length="106" mass="11417">MAAQAITSENFLSVVSGSDVPVLIDFWAAWCGPCRALSPIVEEVADELKGKLAVYKCNVDEQPDLASDFHIVSIPTLIVFKDGKPVHSMVGSMPKAALLDELKAFI</sequence>
<evidence type="ECO:0000256" key="3">
    <source>
        <dbReference type="ARBA" id="ARBA00022982"/>
    </source>
</evidence>
<feature type="site" description="Contributes to redox potential value" evidence="8">
    <location>
        <position position="32"/>
    </location>
</feature>
<evidence type="ECO:0000256" key="6">
    <source>
        <dbReference type="NCBIfam" id="TIGR01068"/>
    </source>
</evidence>
<gene>
    <name evidence="11" type="primary">trxA</name>
    <name evidence="11" type="ORF">IAD17_03545</name>
</gene>
<dbReference type="PIRSF" id="PIRSF000077">
    <property type="entry name" value="Thioredoxin"/>
    <property type="match status" value="1"/>
</dbReference>
<feature type="site" description="Deprotonates C-terminal active site Cys" evidence="8">
    <location>
        <position position="25"/>
    </location>
</feature>
<keyword evidence="4 9" id="KW-1015">Disulfide bond</keyword>
<evidence type="ECO:0000256" key="9">
    <source>
        <dbReference type="PIRSR" id="PIRSR000077-4"/>
    </source>
</evidence>
<dbReference type="FunFam" id="3.40.30.10:FF:000001">
    <property type="entry name" value="Thioredoxin"/>
    <property type="match status" value="1"/>
</dbReference>
<dbReference type="InterPro" id="IPR017937">
    <property type="entry name" value="Thioredoxin_CS"/>
</dbReference>
<feature type="site" description="Contributes to redox potential value" evidence="8">
    <location>
        <position position="33"/>
    </location>
</feature>
<dbReference type="InterPro" id="IPR005746">
    <property type="entry name" value="Thioredoxin"/>
</dbReference>
<accession>A0A9D1L5F9</accession>
<dbReference type="CDD" id="cd02947">
    <property type="entry name" value="TRX_family"/>
    <property type="match status" value="1"/>
</dbReference>
<dbReference type="Proteomes" id="UP000824078">
    <property type="component" value="Unassembled WGS sequence"/>
</dbReference>